<keyword evidence="2" id="KW-1185">Reference proteome</keyword>
<dbReference type="AlphaFoldDB" id="A0AA39ZJP8"/>
<dbReference type="EMBL" id="JAULSY010000014">
    <property type="protein sequence ID" value="KAK0672280.1"/>
    <property type="molecule type" value="Genomic_DNA"/>
</dbReference>
<accession>A0AA39ZJP8</accession>
<organism evidence="1 2">
    <name type="scientific">Cercophora samala</name>
    <dbReference type="NCBI Taxonomy" id="330535"/>
    <lineage>
        <taxon>Eukaryota</taxon>
        <taxon>Fungi</taxon>
        <taxon>Dikarya</taxon>
        <taxon>Ascomycota</taxon>
        <taxon>Pezizomycotina</taxon>
        <taxon>Sordariomycetes</taxon>
        <taxon>Sordariomycetidae</taxon>
        <taxon>Sordariales</taxon>
        <taxon>Lasiosphaeriaceae</taxon>
        <taxon>Cercophora</taxon>
    </lineage>
</organism>
<comment type="caution">
    <text evidence="1">The sequence shown here is derived from an EMBL/GenBank/DDBJ whole genome shotgun (WGS) entry which is preliminary data.</text>
</comment>
<name>A0AA39ZJP8_9PEZI</name>
<sequence>MKVYHLQNFHTPPQGQKQNYLPLFPDKSTRTFSNSIMPPIELGSQSRLTENAINLCHDCKNIDFAGIVNGYEGHTIHKKGPNPECALCDFLQEIVLLHGPGDHHMSFNFEIGLARCGAWQNETYRTMIDYNVLRGWISTCEQRDSLPGMKCHKAAAPLLGLDSFRVIDCRADDDDGEPTLVACIMPAHKSVLDTTWATRGWTYQEGALSKRRLVFTKHQVVFECQETQSLEALCPPGRKLPCLLMGEHVREYMTRNSTFSKDVLDAFRGVLKHYRKIEGKPPMLSLYGAPVELNKRFQHRVVRRPGFPSWTWLGWKAEKRTHL</sequence>
<evidence type="ECO:0000313" key="1">
    <source>
        <dbReference type="EMBL" id="KAK0672280.1"/>
    </source>
</evidence>
<proteinExistence type="predicted"/>
<dbReference type="PANTHER" id="PTHR33112:SF16">
    <property type="entry name" value="HETEROKARYON INCOMPATIBILITY DOMAIN-CONTAINING PROTEIN"/>
    <property type="match status" value="1"/>
</dbReference>
<reference evidence="1" key="1">
    <citation type="submission" date="2023-06" db="EMBL/GenBank/DDBJ databases">
        <title>Genome-scale phylogeny and comparative genomics of the fungal order Sordariales.</title>
        <authorList>
            <consortium name="Lawrence Berkeley National Laboratory"/>
            <person name="Hensen N."/>
            <person name="Bonometti L."/>
            <person name="Westerberg I."/>
            <person name="Brannstrom I.O."/>
            <person name="Guillou S."/>
            <person name="Cros-Aarteil S."/>
            <person name="Calhoun S."/>
            <person name="Haridas S."/>
            <person name="Kuo A."/>
            <person name="Mondo S."/>
            <person name="Pangilinan J."/>
            <person name="Riley R."/>
            <person name="Labutti K."/>
            <person name="Andreopoulos B."/>
            <person name="Lipzen A."/>
            <person name="Chen C."/>
            <person name="Yanf M."/>
            <person name="Daum C."/>
            <person name="Ng V."/>
            <person name="Clum A."/>
            <person name="Steindorff A."/>
            <person name="Ohm R."/>
            <person name="Martin F."/>
            <person name="Silar P."/>
            <person name="Natvig D."/>
            <person name="Lalanne C."/>
            <person name="Gautier V."/>
            <person name="Ament-Velasquez S.L."/>
            <person name="Kruys A."/>
            <person name="Hutchinson M.I."/>
            <person name="Powell A.J."/>
            <person name="Barry K."/>
            <person name="Miller A.N."/>
            <person name="Grigoriev I.V."/>
            <person name="Debuchy R."/>
            <person name="Gladieux P."/>
            <person name="Thoren M.H."/>
            <person name="Johannesson H."/>
        </authorList>
    </citation>
    <scope>NUCLEOTIDE SEQUENCE</scope>
    <source>
        <strain evidence="1">CBS 307.81</strain>
    </source>
</reference>
<dbReference type="Proteomes" id="UP001174997">
    <property type="component" value="Unassembled WGS sequence"/>
</dbReference>
<protein>
    <recommendedName>
        <fullName evidence="3">Heterokaryon incompatibility domain-containing protein</fullName>
    </recommendedName>
</protein>
<evidence type="ECO:0000313" key="2">
    <source>
        <dbReference type="Proteomes" id="UP001174997"/>
    </source>
</evidence>
<dbReference type="PANTHER" id="PTHR33112">
    <property type="entry name" value="DOMAIN PROTEIN, PUTATIVE-RELATED"/>
    <property type="match status" value="1"/>
</dbReference>
<gene>
    <name evidence="1" type="ORF">QBC41DRAFT_381991</name>
</gene>
<feature type="non-terminal residue" evidence="1">
    <location>
        <position position="323"/>
    </location>
</feature>
<evidence type="ECO:0008006" key="3">
    <source>
        <dbReference type="Google" id="ProtNLM"/>
    </source>
</evidence>